<gene>
    <name evidence="1" type="ORF">EV665_101423</name>
</gene>
<accession>A0A4R2D4R8</accession>
<reference evidence="1 2" key="1">
    <citation type="submission" date="2019-03" db="EMBL/GenBank/DDBJ databases">
        <title>Genomic Encyclopedia of Type Strains, Phase IV (KMG-IV): sequencing the most valuable type-strain genomes for metagenomic binning, comparative biology and taxonomic classification.</title>
        <authorList>
            <person name="Goeker M."/>
        </authorList>
    </citation>
    <scope>NUCLEOTIDE SEQUENCE [LARGE SCALE GENOMIC DNA]</scope>
    <source>
        <strain evidence="1 2">DSM 18401</strain>
    </source>
</reference>
<evidence type="ECO:0000313" key="2">
    <source>
        <dbReference type="Proteomes" id="UP000295351"/>
    </source>
</evidence>
<evidence type="ECO:0000313" key="1">
    <source>
        <dbReference type="EMBL" id="TCN48686.1"/>
    </source>
</evidence>
<sequence>MRSSKIGDDRRIAAGLQPSSAGSRRMRVDRGLRKRIDMVFRDILATLRNRMFGRASAAPQELLSPEERLVRDYDLYLVDLHDEIPALVPQRDALRAAWRNGDFEAYQRAFEAARASGVITESGRPLYSLVKEWFLEPFLELPDDEAAAHVAGLEPFRAFFERSPSAFSAATYADALRVAAFAQRGTAYGHLVRAEQWQSCEALLKAADDVLDSQVDPDNFCWRMSDYRRSANDGDFETFAARFEQAWRLDRYNIDLCRAHARMIMPRWLGRDAQDLENFARRAAALTQDRFGLGFYALIQQANTEVGDHALADTLCDPDMAKQGFEDLLSRFPAPSVMNLYADMLEWMGDTEALADLLQTRFRVMVPQIWYGDTRSDKIAHLFATLLEAAEVLEARRAR</sequence>
<proteinExistence type="predicted"/>
<protein>
    <recommendedName>
        <fullName evidence="3">DUF4034 domain-containing protein</fullName>
    </recommendedName>
</protein>
<keyword evidence="2" id="KW-1185">Reference proteome</keyword>
<organism evidence="1 2">
    <name type="scientific">Shinella granuli</name>
    <dbReference type="NCBI Taxonomy" id="323621"/>
    <lineage>
        <taxon>Bacteria</taxon>
        <taxon>Pseudomonadati</taxon>
        <taxon>Pseudomonadota</taxon>
        <taxon>Alphaproteobacteria</taxon>
        <taxon>Hyphomicrobiales</taxon>
        <taxon>Rhizobiaceae</taxon>
        <taxon>Shinella</taxon>
    </lineage>
</organism>
<evidence type="ECO:0008006" key="3">
    <source>
        <dbReference type="Google" id="ProtNLM"/>
    </source>
</evidence>
<dbReference type="Proteomes" id="UP000295351">
    <property type="component" value="Unassembled WGS sequence"/>
</dbReference>
<name>A0A4R2D4R8_SHIGR</name>
<dbReference type="EMBL" id="SLVX01000001">
    <property type="protein sequence ID" value="TCN48686.1"/>
    <property type="molecule type" value="Genomic_DNA"/>
</dbReference>
<dbReference type="AlphaFoldDB" id="A0A4R2D4R8"/>
<comment type="caution">
    <text evidence="1">The sequence shown here is derived from an EMBL/GenBank/DDBJ whole genome shotgun (WGS) entry which is preliminary data.</text>
</comment>